<protein>
    <recommendedName>
        <fullName evidence="17">Lysine-specific demethylase 5A</fullName>
        <ecNumber evidence="4">1.14.11.67</ecNumber>
    </recommendedName>
    <alternativeName>
        <fullName evidence="21">Histone demethylase JARID1A</fullName>
    </alternativeName>
    <alternativeName>
        <fullName evidence="18">Jumonji/ARID domain-containing protein 1A</fullName>
    </alternativeName>
    <alternativeName>
        <fullName evidence="19">Retinoblastoma-binding protein 2</fullName>
    </alternativeName>
    <alternativeName>
        <fullName evidence="20">[histone H3]-trimethyl-L-lysine(4) demethylase 5A</fullName>
    </alternativeName>
</protein>
<evidence type="ECO:0000256" key="16">
    <source>
        <dbReference type="ARBA" id="ARBA00048734"/>
    </source>
</evidence>
<dbReference type="SMART" id="SM01014">
    <property type="entry name" value="ARID"/>
    <property type="match status" value="1"/>
</dbReference>
<dbReference type="CDD" id="cd15606">
    <property type="entry name" value="PHD2_KDM5A"/>
    <property type="match status" value="1"/>
</dbReference>
<dbReference type="GO" id="GO:0034647">
    <property type="term" value="F:histone H3K4me/H3K4me2/H3K4me3 demethylase activity"/>
    <property type="evidence" value="ECO:0007669"/>
    <property type="project" value="UniProtKB-EC"/>
</dbReference>
<feature type="compositionally biased region" description="Polar residues" evidence="23">
    <location>
        <begin position="1781"/>
        <end position="1796"/>
    </location>
</feature>
<evidence type="ECO:0000256" key="3">
    <source>
        <dbReference type="ARBA" id="ARBA00006801"/>
    </source>
</evidence>
<evidence type="ECO:0000256" key="14">
    <source>
        <dbReference type="ARBA" id="ARBA00023159"/>
    </source>
</evidence>
<dbReference type="Pfam" id="PF01388">
    <property type="entry name" value="ARID"/>
    <property type="match status" value="1"/>
</dbReference>
<evidence type="ECO:0000256" key="20">
    <source>
        <dbReference type="ARBA" id="ARBA00083311"/>
    </source>
</evidence>
<proteinExistence type="inferred from homology"/>
<dbReference type="FunFam" id="3.30.40.10:FF:000368">
    <property type="entry name" value="Lysine demethylase 5A"/>
    <property type="match status" value="1"/>
</dbReference>
<dbReference type="Pfam" id="PF02373">
    <property type="entry name" value="JmjC"/>
    <property type="match status" value="1"/>
</dbReference>
<evidence type="ECO:0000256" key="12">
    <source>
        <dbReference type="ARBA" id="ARBA00023002"/>
    </source>
</evidence>
<dbReference type="Gene3D" id="2.60.120.650">
    <property type="entry name" value="Cupin"/>
    <property type="match status" value="1"/>
</dbReference>
<dbReference type="InterPro" id="IPR011011">
    <property type="entry name" value="Znf_FYVE_PHD"/>
</dbReference>
<feature type="region of interest" description="Disordered" evidence="23">
    <location>
        <begin position="1381"/>
        <end position="1401"/>
    </location>
</feature>
<keyword evidence="7" id="KW-0677">Repeat</keyword>
<dbReference type="GO" id="GO:0045893">
    <property type="term" value="P:positive regulation of DNA-templated transcription"/>
    <property type="evidence" value="ECO:0007669"/>
    <property type="project" value="UniProtKB-ARBA"/>
</dbReference>
<dbReference type="GO" id="GO:0003677">
    <property type="term" value="F:DNA binding"/>
    <property type="evidence" value="ECO:0007669"/>
    <property type="project" value="InterPro"/>
</dbReference>
<dbReference type="EC" id="1.14.11.67" evidence="4"/>
<dbReference type="Pfam" id="PF02928">
    <property type="entry name" value="zf-C5HC2"/>
    <property type="match status" value="1"/>
</dbReference>
<dbReference type="InterPro" id="IPR019786">
    <property type="entry name" value="Zinc_finger_PHD-type_CS"/>
</dbReference>
<keyword evidence="9" id="KW-0862">Zinc</keyword>
<feature type="domain" description="PHD-type" evidence="24">
    <location>
        <begin position="1146"/>
        <end position="1208"/>
    </location>
</feature>
<evidence type="ECO:0000256" key="19">
    <source>
        <dbReference type="ARBA" id="ARBA00080580"/>
    </source>
</evidence>
<dbReference type="EMBL" id="JAIWYP010000001">
    <property type="protein sequence ID" value="KAH3881164.1"/>
    <property type="molecule type" value="Genomic_DNA"/>
</dbReference>
<sequence>MDIIEDTSATFQPPPEAPVFTPTEEEFADALAYIAKIRPLAEKHGICKIKPPKDWQPPFAVDVDKFRFVPRVQRLNELEARSRIKLNFLDQLAKFWELQGSSLKIPHVERKLLDLYDLYKIVEGDGGMEQITTERRWSRVAQKLGYEAGKGIGGTLKNHYERILFPFYLFKTGASLEAANIKVHDDRDNKADADYKPHGIEARMASGTYKRIPKMERKEAFSKQEAPVDYNKNPELKKLQFHGAGPKAAIPKVEGDAEVEEKVEQKETKKMKTRNKTTNPGLYTYVDMYYCHTCGRGDGEEYMLLCDGCDDAFHTYCLIPPLSEIPKGDWRCPKCVQQACSKPLDPYGFEQSKREFSLQSFGEMADNFKSNYFNMPVHLVPCEMVEKEFWRLVNALEEDVAVQYGADIHAMDQGSGFPTKALKDQFAEDEEYINSPWNLNNLPVQEASVLCHINGDISGMKVPWCYVGMCFSSFCWHIEDHWSYSINYLHWGEPKTWYGVSGHNADKFEEAMKQSAPELFENSPDLLHQLTTIMNPNVLMKKGVQIVRTNQHAGEFIVTFPRAYHAGFNQGYNFAEAVNFCPADWLPIGRKCIDHYRVLHRQCVFSHEELVCKMAADPDHLDFQIAAMTHEDLLAVADNEKKMRKNLLALGVTEAEREAFELLPDDERQCSYCKTTCFLSALTCSCSTDKLVCLYHTDKLCSCPPSNYCLRYRYTLDELPSMLGKLKERAQWFEKWHTQVKQALAASDEAKVDLLELKNLLIDAEEKHFPDSELLQSLNSAVTEAMKCANVASQLVSKKVRTRNRQSTDGKYIAKLSLEELNCFYEQVASLPCIIKERKLLKELLDQVLKFQCDAKEALEAETPDSTKLEHLIEFSATLDVDLPEIPKLKQVLHQAKWLDEVRDSLQDPTTVVLETLRKLMESGVGLSPHPAVEKAMAELQELLTLSERWEEKARICLQARPRHVLSTLEAIVNEASNIPVYLPNVNTLKEALRKAKEWVSKVESIQSSDSYPYLDVVESLVNKGRPIPVRLDQLPQVESQVAAAKSWRERTARTFLKKNSTYTLLEVLSPRTDVGIYSGGRKKKKLKDLDKSGSDSNLTDIKIEEQRDPALIVAAFKLAEEKEAEAMMDLRIRNMEKIRNDGMEAKFCICRKGASGFMLQCELCKDWFHGTCVPLPKSANIKNRSSQLAAVQAAKDLKFLCPLCLRSRRPRLETILSLLVSLQKLPVRLPEGEALQCLTERAMAWQDRARQALTTSELASALAKLSVLSQKMVEQAAREKTEKIINAELLKAANNPELQGHLASVTHGAFNRTGEGLARHGDTGMDIGDSMSMPLSPPGADEESRGGEEDYQLEIEVVSSGENSNPPASGMSEHAYSTMSKLPAGAGTPKKQQRKTALVPRQVENPVLELSDQAKVQLEILMMEGDLLEVSLDETQHIWRILQACQPRTEENKVVEFDEYDSKMGYDGERIKIKKERDPEKKKLLKMKRKQALDGLDDPLKPKKVKVITVGLDGDKLVKKKKLKIMKPKIGRELDENGMEFDDLLGQEEMTGPLTIDIKPEKLKKIAKKFPEKGDKQRKKKKLKLPLVKSEDGQIVEKKKRKRRTQKEVMMADEDEDDNDEDCAALKCLKPTGEVNWVQCDRCEEWFHLLCVGLAEDEVNEEEEYECFNCRQGRGQKAVLVNPASQVTHGVSTISGMYNGGRYGNEEGATLHRIDKQDSDSIADNILMCNEDVEVAMGTGGYGRSLLNGKGDTGGGIGALSKLTQFSYETDESSQDEVKSSYSLGGNSGDSQQDSMIVMETDSQAAVEGL</sequence>
<dbReference type="GO" id="GO:0005730">
    <property type="term" value="C:nucleolus"/>
    <property type="evidence" value="ECO:0007669"/>
    <property type="project" value="UniProtKB-SubCell"/>
</dbReference>
<keyword evidence="10" id="KW-0156">Chromatin regulator</keyword>
<dbReference type="SMART" id="SM00249">
    <property type="entry name" value="PHD"/>
    <property type="match status" value="3"/>
</dbReference>
<keyword evidence="5" id="KW-0217">Developmental protein</keyword>
<dbReference type="Proteomes" id="UP000828390">
    <property type="component" value="Unassembled WGS sequence"/>
</dbReference>
<evidence type="ECO:0000256" key="11">
    <source>
        <dbReference type="ARBA" id="ARBA00022964"/>
    </source>
</evidence>
<dbReference type="InterPro" id="IPR047970">
    <property type="entry name" value="KDM5A_PHD2"/>
</dbReference>
<dbReference type="Pfam" id="PF08429">
    <property type="entry name" value="PLU-1"/>
    <property type="match status" value="1"/>
</dbReference>
<keyword evidence="11" id="KW-0223">Dioxygenase</keyword>
<dbReference type="InterPro" id="IPR048615">
    <property type="entry name" value="KDM5_C-hel"/>
</dbReference>
<gene>
    <name evidence="28" type="ORF">DPMN_005087</name>
</gene>
<feature type="domain" description="JmjC" evidence="27">
    <location>
        <begin position="431"/>
        <end position="597"/>
    </location>
</feature>
<evidence type="ECO:0000256" key="2">
    <source>
        <dbReference type="ARBA" id="ARBA00004604"/>
    </source>
</evidence>
<comment type="subcellular location">
    <subcellularLocation>
        <location evidence="2">Nucleus</location>
        <location evidence="2">Nucleolus</location>
    </subcellularLocation>
</comment>
<dbReference type="InterPro" id="IPR019787">
    <property type="entry name" value="Znf_PHD-finger"/>
</dbReference>
<evidence type="ECO:0000256" key="6">
    <source>
        <dbReference type="ARBA" id="ARBA00022723"/>
    </source>
</evidence>
<feature type="region of interest" description="Disordered" evidence="23">
    <location>
        <begin position="1770"/>
        <end position="1811"/>
    </location>
</feature>
<dbReference type="SMART" id="SM00501">
    <property type="entry name" value="BRIGHT"/>
    <property type="match status" value="1"/>
</dbReference>
<evidence type="ECO:0000259" key="27">
    <source>
        <dbReference type="PROSITE" id="PS51184"/>
    </source>
</evidence>
<dbReference type="SMART" id="SM00558">
    <property type="entry name" value="JmjC"/>
    <property type="match status" value="1"/>
</dbReference>
<keyword evidence="29" id="KW-1185">Reference proteome</keyword>
<evidence type="ECO:0000256" key="15">
    <source>
        <dbReference type="ARBA" id="ARBA00023242"/>
    </source>
</evidence>
<evidence type="ECO:0000256" key="18">
    <source>
        <dbReference type="ARBA" id="ARBA00076093"/>
    </source>
</evidence>
<evidence type="ECO:0000256" key="17">
    <source>
        <dbReference type="ARBA" id="ARBA00069202"/>
    </source>
</evidence>
<dbReference type="Pfam" id="PF21323">
    <property type="entry name" value="KDM5_C-hel"/>
    <property type="match status" value="1"/>
</dbReference>
<comment type="similarity">
    <text evidence="3">Belongs to the JARID1 histone demethylase family.</text>
</comment>
<dbReference type="InterPro" id="IPR013637">
    <property type="entry name" value="Lys_sp_deMease-like_dom"/>
</dbReference>
<dbReference type="PROSITE" id="PS51183">
    <property type="entry name" value="JMJN"/>
    <property type="match status" value="1"/>
</dbReference>
<dbReference type="SUPFAM" id="SSF57903">
    <property type="entry name" value="FYVE/PHD zinc finger"/>
    <property type="match status" value="3"/>
</dbReference>
<dbReference type="GO" id="GO:0000785">
    <property type="term" value="C:chromatin"/>
    <property type="evidence" value="ECO:0007669"/>
    <property type="project" value="TreeGrafter"/>
</dbReference>
<keyword evidence="14" id="KW-0010">Activator</keyword>
<dbReference type="InterPro" id="IPR004198">
    <property type="entry name" value="Znf_C5HC2"/>
</dbReference>
<dbReference type="PROSITE" id="PS51184">
    <property type="entry name" value="JMJC"/>
    <property type="match status" value="1"/>
</dbReference>
<comment type="caution">
    <text evidence="28">The sequence shown here is derived from an EMBL/GenBank/DDBJ whole genome shotgun (WGS) entry which is preliminary data.</text>
</comment>
<feature type="domain" description="PHD-type" evidence="24">
    <location>
        <begin position="288"/>
        <end position="338"/>
    </location>
</feature>
<dbReference type="CDD" id="cd15605">
    <property type="entry name" value="PHD1_Lid_like"/>
    <property type="match status" value="1"/>
</dbReference>
<evidence type="ECO:0000259" key="25">
    <source>
        <dbReference type="PROSITE" id="PS51011"/>
    </source>
</evidence>
<evidence type="ECO:0000256" key="22">
    <source>
        <dbReference type="PROSITE-ProRule" id="PRU00146"/>
    </source>
</evidence>
<comment type="cofactor">
    <cofactor evidence="1">
        <name>Fe(2+)</name>
        <dbReference type="ChEBI" id="CHEBI:29033"/>
    </cofactor>
</comment>
<dbReference type="FunFam" id="1.10.150.60:FF:000001">
    <property type="entry name" value="Putative lysine-specific demethylase 5b"/>
    <property type="match status" value="1"/>
</dbReference>
<evidence type="ECO:0000259" key="24">
    <source>
        <dbReference type="PROSITE" id="PS50016"/>
    </source>
</evidence>
<evidence type="ECO:0000256" key="8">
    <source>
        <dbReference type="ARBA" id="ARBA00022771"/>
    </source>
</evidence>
<dbReference type="PANTHER" id="PTHR10694">
    <property type="entry name" value="LYSINE-SPECIFIC DEMETHYLASE"/>
    <property type="match status" value="1"/>
</dbReference>
<dbReference type="CDD" id="cd16864">
    <property type="entry name" value="ARID_JARID"/>
    <property type="match status" value="1"/>
</dbReference>
<evidence type="ECO:0000256" key="9">
    <source>
        <dbReference type="ARBA" id="ARBA00022833"/>
    </source>
</evidence>
<evidence type="ECO:0000256" key="5">
    <source>
        <dbReference type="ARBA" id="ARBA00022473"/>
    </source>
</evidence>
<feature type="region of interest" description="Disordered" evidence="23">
    <location>
        <begin position="1314"/>
        <end position="1349"/>
    </location>
</feature>
<keyword evidence="15" id="KW-0539">Nucleus</keyword>
<dbReference type="SUPFAM" id="SSF51197">
    <property type="entry name" value="Clavaminate synthase-like"/>
    <property type="match status" value="1"/>
</dbReference>
<evidence type="ECO:0000256" key="21">
    <source>
        <dbReference type="ARBA" id="ARBA00083498"/>
    </source>
</evidence>
<dbReference type="Gene3D" id="1.10.150.60">
    <property type="entry name" value="ARID DNA-binding domain"/>
    <property type="match status" value="1"/>
</dbReference>
<dbReference type="InterPro" id="IPR001606">
    <property type="entry name" value="ARID_dom"/>
</dbReference>
<keyword evidence="13" id="KW-0408">Iron</keyword>
<comment type="catalytic activity">
    <reaction evidence="16">
        <text>N(6),N(6),N(6)-trimethyl-L-lysyl(4)-[histone H3] + 3 2-oxoglutarate + 3 O2 = L-lysyl(4)-[histone H3] + 3 formaldehyde + 3 succinate + 3 CO2</text>
        <dbReference type="Rhea" id="RHEA:60208"/>
        <dbReference type="Rhea" id="RHEA-COMP:15537"/>
        <dbReference type="Rhea" id="RHEA-COMP:15547"/>
        <dbReference type="ChEBI" id="CHEBI:15379"/>
        <dbReference type="ChEBI" id="CHEBI:16526"/>
        <dbReference type="ChEBI" id="CHEBI:16810"/>
        <dbReference type="ChEBI" id="CHEBI:16842"/>
        <dbReference type="ChEBI" id="CHEBI:29969"/>
        <dbReference type="ChEBI" id="CHEBI:30031"/>
        <dbReference type="ChEBI" id="CHEBI:61961"/>
        <dbReference type="EC" id="1.14.11.67"/>
    </reaction>
</comment>
<dbReference type="Pfam" id="PF00628">
    <property type="entry name" value="PHD"/>
    <property type="match status" value="3"/>
</dbReference>
<dbReference type="InterPro" id="IPR036431">
    <property type="entry name" value="ARID_dom_sf"/>
</dbReference>
<keyword evidence="6" id="KW-0479">Metal-binding</keyword>
<reference evidence="28" key="2">
    <citation type="submission" date="2020-11" db="EMBL/GenBank/DDBJ databases">
        <authorList>
            <person name="McCartney M.A."/>
            <person name="Auch B."/>
            <person name="Kono T."/>
            <person name="Mallez S."/>
            <person name="Becker A."/>
            <person name="Gohl D.M."/>
            <person name="Silverstein K.A.T."/>
            <person name="Koren S."/>
            <person name="Bechman K.B."/>
            <person name="Herman A."/>
            <person name="Abrahante J.E."/>
            <person name="Garbe J."/>
        </authorList>
    </citation>
    <scope>NUCLEOTIDE SEQUENCE</scope>
    <source>
        <strain evidence="28">Duluth1</strain>
        <tissue evidence="28">Whole animal</tissue>
    </source>
</reference>
<accession>A0A9D4MSJ8</accession>
<dbReference type="PROSITE" id="PS51011">
    <property type="entry name" value="ARID"/>
    <property type="match status" value="1"/>
</dbReference>
<dbReference type="Gene3D" id="3.30.40.10">
    <property type="entry name" value="Zinc/RING finger domain, C3HC4 (zinc finger)"/>
    <property type="match status" value="2"/>
</dbReference>
<organism evidence="28 29">
    <name type="scientific">Dreissena polymorpha</name>
    <name type="common">Zebra mussel</name>
    <name type="synonym">Mytilus polymorpha</name>
    <dbReference type="NCBI Taxonomy" id="45954"/>
    <lineage>
        <taxon>Eukaryota</taxon>
        <taxon>Metazoa</taxon>
        <taxon>Spiralia</taxon>
        <taxon>Lophotrochozoa</taxon>
        <taxon>Mollusca</taxon>
        <taxon>Bivalvia</taxon>
        <taxon>Autobranchia</taxon>
        <taxon>Heteroconchia</taxon>
        <taxon>Euheterodonta</taxon>
        <taxon>Imparidentia</taxon>
        <taxon>Neoheterodontei</taxon>
        <taxon>Myida</taxon>
        <taxon>Dreissenoidea</taxon>
        <taxon>Dreissenidae</taxon>
        <taxon>Dreissena</taxon>
    </lineage>
</organism>
<dbReference type="SMART" id="SM00545">
    <property type="entry name" value="JmjN"/>
    <property type="match status" value="1"/>
</dbReference>
<evidence type="ECO:0000256" key="13">
    <source>
        <dbReference type="ARBA" id="ARBA00023004"/>
    </source>
</evidence>
<evidence type="ECO:0000256" key="1">
    <source>
        <dbReference type="ARBA" id="ARBA00001954"/>
    </source>
</evidence>
<dbReference type="InterPro" id="IPR003347">
    <property type="entry name" value="JmjC_dom"/>
</dbReference>
<reference evidence="28" key="1">
    <citation type="journal article" date="2019" name="bioRxiv">
        <title>The Genome of the Zebra Mussel, Dreissena polymorpha: A Resource for Invasive Species Research.</title>
        <authorList>
            <person name="McCartney M.A."/>
            <person name="Auch B."/>
            <person name="Kono T."/>
            <person name="Mallez S."/>
            <person name="Zhang Y."/>
            <person name="Obille A."/>
            <person name="Becker A."/>
            <person name="Abrahante J.E."/>
            <person name="Garbe J."/>
            <person name="Badalamenti J.P."/>
            <person name="Herman A."/>
            <person name="Mangelson H."/>
            <person name="Liachko I."/>
            <person name="Sullivan S."/>
            <person name="Sone E.D."/>
            <person name="Koren S."/>
            <person name="Silverstein K.A.T."/>
            <person name="Beckman K.B."/>
            <person name="Gohl D.M."/>
        </authorList>
    </citation>
    <scope>NUCLEOTIDE SEQUENCE</scope>
    <source>
        <strain evidence="28">Duluth1</strain>
        <tissue evidence="28">Whole animal</tissue>
    </source>
</reference>
<name>A0A9D4MSJ8_DREPO</name>
<feature type="domain" description="JmjN" evidence="26">
    <location>
        <begin position="17"/>
        <end position="58"/>
    </location>
</feature>
<evidence type="ECO:0000259" key="26">
    <source>
        <dbReference type="PROSITE" id="PS51183"/>
    </source>
</evidence>
<dbReference type="PROSITE" id="PS01359">
    <property type="entry name" value="ZF_PHD_1"/>
    <property type="match status" value="2"/>
</dbReference>
<dbReference type="PANTHER" id="PTHR10694:SF33">
    <property type="entry name" value="LYSINE-SPECIFIC DEMETHYLASE 5"/>
    <property type="match status" value="1"/>
</dbReference>
<dbReference type="GO" id="GO:0008270">
    <property type="term" value="F:zinc ion binding"/>
    <property type="evidence" value="ECO:0007669"/>
    <property type="project" value="UniProtKB-KW"/>
</dbReference>
<dbReference type="InterPro" id="IPR003349">
    <property type="entry name" value="JmjN"/>
</dbReference>
<evidence type="ECO:0000256" key="4">
    <source>
        <dbReference type="ARBA" id="ARBA00012902"/>
    </source>
</evidence>
<dbReference type="PROSITE" id="PS50016">
    <property type="entry name" value="ZF_PHD_2"/>
    <property type="match status" value="2"/>
</dbReference>
<dbReference type="InterPro" id="IPR013083">
    <property type="entry name" value="Znf_RING/FYVE/PHD"/>
</dbReference>
<evidence type="ECO:0000256" key="7">
    <source>
        <dbReference type="ARBA" id="ARBA00022737"/>
    </source>
</evidence>
<dbReference type="InterPro" id="IPR001965">
    <property type="entry name" value="Znf_PHD"/>
</dbReference>
<evidence type="ECO:0000313" key="28">
    <source>
        <dbReference type="EMBL" id="KAH3881164.1"/>
    </source>
</evidence>
<keyword evidence="8 22" id="KW-0863">Zinc-finger</keyword>
<dbReference type="FunFam" id="2.60.120.650:FF:000001">
    <property type="entry name" value="Putative lysine-specific demethylase 5b"/>
    <property type="match status" value="1"/>
</dbReference>
<evidence type="ECO:0000256" key="10">
    <source>
        <dbReference type="ARBA" id="ARBA00022853"/>
    </source>
</evidence>
<dbReference type="CDD" id="cd15610">
    <property type="entry name" value="PHD3_KDM5A_like"/>
    <property type="match status" value="1"/>
</dbReference>
<dbReference type="SUPFAM" id="SSF46774">
    <property type="entry name" value="ARID-like"/>
    <property type="match status" value="1"/>
</dbReference>
<feature type="domain" description="ARID" evidence="25">
    <location>
        <begin position="82"/>
        <end position="172"/>
    </location>
</feature>
<evidence type="ECO:0000313" key="29">
    <source>
        <dbReference type="Proteomes" id="UP000828390"/>
    </source>
</evidence>
<dbReference type="Pfam" id="PF02375">
    <property type="entry name" value="JmjN"/>
    <property type="match status" value="1"/>
</dbReference>
<keyword evidence="12" id="KW-0560">Oxidoreductase</keyword>
<evidence type="ECO:0000256" key="23">
    <source>
        <dbReference type="SAM" id="MobiDB-lite"/>
    </source>
</evidence>